<dbReference type="Proteomes" id="UP000051836">
    <property type="component" value="Unassembled WGS sequence"/>
</dbReference>
<dbReference type="SMART" id="SM00248">
    <property type="entry name" value="ANK"/>
    <property type="match status" value="2"/>
</dbReference>
<accession>A0A0Q3MLS2</accession>
<dbReference type="InterPro" id="IPR002110">
    <property type="entry name" value="Ankyrin_rpt"/>
</dbReference>
<keyword evidence="1" id="KW-0040">ANK repeat</keyword>
<comment type="caution">
    <text evidence="3">The sequence shown here is derived from an EMBL/GenBank/DDBJ whole genome shotgun (WGS) entry which is preliminary data.</text>
</comment>
<dbReference type="EMBL" id="LMAW01001448">
    <property type="protein sequence ID" value="KQK83512.1"/>
    <property type="molecule type" value="Genomic_DNA"/>
</dbReference>
<evidence type="ECO:0000256" key="2">
    <source>
        <dbReference type="SAM" id="MobiDB-lite"/>
    </source>
</evidence>
<keyword evidence="4" id="KW-1185">Reference proteome</keyword>
<protein>
    <submittedName>
        <fullName evidence="3">Uncharacterized protein</fullName>
    </submittedName>
</protein>
<feature type="compositionally biased region" description="Gly residues" evidence="2">
    <location>
        <begin position="1"/>
        <end position="12"/>
    </location>
</feature>
<dbReference type="STRING" id="12930.A0A0Q3MLS2"/>
<evidence type="ECO:0000313" key="4">
    <source>
        <dbReference type="Proteomes" id="UP000051836"/>
    </source>
</evidence>
<dbReference type="Pfam" id="PF12796">
    <property type="entry name" value="Ank_2"/>
    <property type="match status" value="1"/>
</dbReference>
<feature type="repeat" description="ANK" evidence="1">
    <location>
        <begin position="358"/>
        <end position="390"/>
    </location>
</feature>
<dbReference type="PANTHER" id="PTHR24176:SF14">
    <property type="entry name" value="ANKYRIN REPEAT DOMAIN-CONTAINING PROTEIN 31"/>
    <property type="match status" value="1"/>
</dbReference>
<organism evidence="3 4">
    <name type="scientific">Amazona aestiva</name>
    <name type="common">Blue-fronted Amazon parrot</name>
    <dbReference type="NCBI Taxonomy" id="12930"/>
    <lineage>
        <taxon>Eukaryota</taxon>
        <taxon>Metazoa</taxon>
        <taxon>Chordata</taxon>
        <taxon>Craniata</taxon>
        <taxon>Vertebrata</taxon>
        <taxon>Euteleostomi</taxon>
        <taxon>Archelosauria</taxon>
        <taxon>Archosauria</taxon>
        <taxon>Dinosauria</taxon>
        <taxon>Saurischia</taxon>
        <taxon>Theropoda</taxon>
        <taxon>Coelurosauria</taxon>
        <taxon>Aves</taxon>
        <taxon>Neognathae</taxon>
        <taxon>Neoaves</taxon>
        <taxon>Telluraves</taxon>
        <taxon>Australaves</taxon>
        <taxon>Psittaciformes</taxon>
        <taxon>Psittacidae</taxon>
        <taxon>Amazona</taxon>
    </lineage>
</organism>
<evidence type="ECO:0000256" key="1">
    <source>
        <dbReference type="PROSITE-ProRule" id="PRU00023"/>
    </source>
</evidence>
<gene>
    <name evidence="3" type="ORF">AAES_59042</name>
</gene>
<proteinExistence type="predicted"/>
<dbReference type="SUPFAM" id="SSF48403">
    <property type="entry name" value="Ankyrin repeat"/>
    <property type="match status" value="1"/>
</dbReference>
<feature type="repeat" description="ANK" evidence="1">
    <location>
        <begin position="325"/>
        <end position="357"/>
    </location>
</feature>
<dbReference type="AlphaFoldDB" id="A0A0Q3MLS2"/>
<dbReference type="PROSITE" id="PS50088">
    <property type="entry name" value="ANK_REPEAT"/>
    <property type="match status" value="2"/>
</dbReference>
<dbReference type="InterPro" id="IPR042334">
    <property type="entry name" value="ANKRD31"/>
</dbReference>
<dbReference type="PANTHER" id="PTHR24176">
    <property type="entry name" value="ANKYRIN REPEAT DOMAIN-CONTAINING PROTEIN 31-RELATED"/>
    <property type="match status" value="1"/>
</dbReference>
<dbReference type="InterPro" id="IPR036770">
    <property type="entry name" value="Ankyrin_rpt-contain_sf"/>
</dbReference>
<dbReference type="Gene3D" id="1.25.40.20">
    <property type="entry name" value="Ankyrin repeat-containing domain"/>
    <property type="match status" value="1"/>
</dbReference>
<sequence>MSGSGSGGGGGEDSSSDETIVEASVPESEVEEEDFLWRRRLRFLSEDVDLRAEARIHKGIASPEICCIPKFCDHTYSQKQQQINPVSIEIMSVVDFSVHVLHLVCCSVSAQAIIDRGHAQLLPVYANWKLSNEDLSPEVSVSLNVLEDMIMVPNEQTSQDTFPYVLEDCQGTCMTTTDMDNTVKEHSHDDDTHLSLTSVGKIFMEAFTELNIDTSDLEITDLLASLSDSENLKMINSLPDDLGYICSIDSSADESSDALPVELVTALNAMSASPIVPNEIQLNTEEEQLNSEPSILQLGQEAFGRNSVNPGCPISLSVIHRRNLYGETLLHRAVSHQDVDLVHNIIKAGGNVNIRDYAGWTALHTASVEGSYRIANELLKAGADVDAKGYEQVTPLQDAAKEGHYEVYSKPNTNYGLGI</sequence>
<reference evidence="3 4" key="1">
    <citation type="submission" date="2015-10" db="EMBL/GenBank/DDBJ databases">
        <authorList>
            <person name="Gilbert D.G."/>
        </authorList>
    </citation>
    <scope>NUCLEOTIDE SEQUENCE [LARGE SCALE GENOMIC DNA]</scope>
    <source>
        <strain evidence="3">FVVF132</strain>
    </source>
</reference>
<dbReference type="PROSITE" id="PS50297">
    <property type="entry name" value="ANK_REP_REGION"/>
    <property type="match status" value="2"/>
</dbReference>
<evidence type="ECO:0000313" key="3">
    <source>
        <dbReference type="EMBL" id="KQK83512.1"/>
    </source>
</evidence>
<feature type="region of interest" description="Disordered" evidence="2">
    <location>
        <begin position="1"/>
        <end position="27"/>
    </location>
</feature>
<dbReference type="OrthoDB" id="366390at2759"/>
<name>A0A0Q3MLS2_AMAAE</name>